<dbReference type="EMBL" id="CP002305">
    <property type="protein sequence ID" value="ADQ16952.1"/>
    <property type="molecule type" value="Genomic_DNA"/>
</dbReference>
<proteinExistence type="predicted"/>
<dbReference type="OrthoDB" id="9808735at2"/>
<organism evidence="2 3">
    <name type="scientific">Leadbetterella byssophila (strain DSM 17132 / JCM 16389 / KACC 11308 / NBRC 106382 / 4M15)</name>
    <dbReference type="NCBI Taxonomy" id="649349"/>
    <lineage>
        <taxon>Bacteria</taxon>
        <taxon>Pseudomonadati</taxon>
        <taxon>Bacteroidota</taxon>
        <taxon>Cytophagia</taxon>
        <taxon>Cytophagales</taxon>
        <taxon>Leadbetterellaceae</taxon>
        <taxon>Leadbetterella</taxon>
    </lineage>
</organism>
<evidence type="ECO:0000313" key="2">
    <source>
        <dbReference type="EMBL" id="ADQ16952.1"/>
    </source>
</evidence>
<dbReference type="eggNOG" id="COG0607">
    <property type="taxonomic scope" value="Bacteria"/>
</dbReference>
<dbReference type="STRING" id="649349.Lbys_1232"/>
<dbReference type="Gene3D" id="3.40.250.10">
    <property type="entry name" value="Rhodanese-like domain"/>
    <property type="match status" value="1"/>
</dbReference>
<dbReference type="CDD" id="cd00158">
    <property type="entry name" value="RHOD"/>
    <property type="match status" value="1"/>
</dbReference>
<protein>
    <submittedName>
        <fullName evidence="2">Rhodanese domain-containing protein</fullName>
    </submittedName>
</protein>
<gene>
    <name evidence="2" type="ordered locus">Lbys_1232</name>
</gene>
<dbReference type="HOGENOM" id="CLU_089574_13_3_10"/>
<dbReference type="Proteomes" id="UP000007435">
    <property type="component" value="Chromosome"/>
</dbReference>
<dbReference type="PROSITE" id="PS50206">
    <property type="entry name" value="RHODANESE_3"/>
    <property type="match status" value="1"/>
</dbReference>
<dbReference type="RefSeq" id="WP_013408002.1">
    <property type="nucleotide sequence ID" value="NC_014655.1"/>
</dbReference>
<dbReference type="InterPro" id="IPR036873">
    <property type="entry name" value="Rhodanese-like_dom_sf"/>
</dbReference>
<reference evidence="2 3" key="2">
    <citation type="journal article" date="2011" name="Stand. Genomic Sci.">
        <title>Complete genome sequence of Leadbetterella byssophila type strain (4M15).</title>
        <authorList>
            <person name="Abt B."/>
            <person name="Teshima H."/>
            <person name="Lucas S."/>
            <person name="Lapidus A."/>
            <person name="Del Rio T.G."/>
            <person name="Nolan M."/>
            <person name="Tice H."/>
            <person name="Cheng J.F."/>
            <person name="Pitluck S."/>
            <person name="Liolios K."/>
            <person name="Pagani I."/>
            <person name="Ivanova N."/>
            <person name="Mavromatis K."/>
            <person name="Pati A."/>
            <person name="Tapia R."/>
            <person name="Han C."/>
            <person name="Goodwin L."/>
            <person name="Chen A."/>
            <person name="Palaniappan K."/>
            <person name="Land M."/>
            <person name="Hauser L."/>
            <person name="Chang Y.J."/>
            <person name="Jeffries C.D."/>
            <person name="Rohde M."/>
            <person name="Goker M."/>
            <person name="Tindall B.J."/>
            <person name="Detter J.C."/>
            <person name="Woyke T."/>
            <person name="Bristow J."/>
            <person name="Eisen J.A."/>
            <person name="Markowitz V."/>
            <person name="Hugenholtz P."/>
            <person name="Klenk H.P."/>
            <person name="Kyrpides N.C."/>
        </authorList>
    </citation>
    <scope>NUCLEOTIDE SEQUENCE [LARGE SCALE GENOMIC DNA]</scope>
    <source>
        <strain evidence="3">DSM 17132 / JCM 16389 / KACC 11308 / NBRC 106382 / 4M15</strain>
    </source>
</reference>
<dbReference type="Pfam" id="PF00581">
    <property type="entry name" value="Rhodanese"/>
    <property type="match status" value="1"/>
</dbReference>
<evidence type="ECO:0000259" key="1">
    <source>
        <dbReference type="PROSITE" id="PS50206"/>
    </source>
</evidence>
<dbReference type="SUPFAM" id="SSF52821">
    <property type="entry name" value="Rhodanese/Cell cycle control phosphatase"/>
    <property type="match status" value="1"/>
</dbReference>
<sequence length="89" mass="10224">MKEISKEELKDFKDSEIVDVREKIEFSNYNVGGRNIPAHELNYYIEDLKKEEKLVVVCSNGMRSSIVARVLEKKLATIPIFHLTEGLAL</sequence>
<name>E4RUB8_LEAB4</name>
<dbReference type="InterPro" id="IPR001763">
    <property type="entry name" value="Rhodanese-like_dom"/>
</dbReference>
<accession>E4RUB8</accession>
<dbReference type="AlphaFoldDB" id="E4RUB8"/>
<feature type="domain" description="Rhodanese" evidence="1">
    <location>
        <begin position="11"/>
        <end position="87"/>
    </location>
</feature>
<reference key="1">
    <citation type="submission" date="2010-11" db="EMBL/GenBank/DDBJ databases">
        <title>The complete genome of Leadbetterella byssophila DSM 17132.</title>
        <authorList>
            <consortium name="US DOE Joint Genome Institute (JGI-PGF)"/>
            <person name="Lucas S."/>
            <person name="Copeland A."/>
            <person name="Lapidus A."/>
            <person name="Glavina del Rio T."/>
            <person name="Dalin E."/>
            <person name="Tice H."/>
            <person name="Bruce D."/>
            <person name="Goodwin L."/>
            <person name="Pitluck S."/>
            <person name="Kyrpides N."/>
            <person name="Mavromatis K."/>
            <person name="Ivanova N."/>
            <person name="Teshima H."/>
            <person name="Brettin T."/>
            <person name="Detter J.C."/>
            <person name="Han C."/>
            <person name="Tapia R."/>
            <person name="Land M."/>
            <person name="Hauser L."/>
            <person name="Markowitz V."/>
            <person name="Cheng J.-F."/>
            <person name="Hugenholtz P."/>
            <person name="Woyke T."/>
            <person name="Wu D."/>
            <person name="Tindall B."/>
            <person name="Pomrenke H.G."/>
            <person name="Brambilla E."/>
            <person name="Klenk H.-P."/>
            <person name="Eisen J.A."/>
        </authorList>
    </citation>
    <scope>NUCLEOTIDE SEQUENCE [LARGE SCALE GENOMIC DNA]</scope>
    <source>
        <strain>DSM 17132</strain>
    </source>
</reference>
<keyword evidence="3" id="KW-1185">Reference proteome</keyword>
<evidence type="ECO:0000313" key="3">
    <source>
        <dbReference type="Proteomes" id="UP000007435"/>
    </source>
</evidence>
<dbReference type="KEGG" id="lby:Lbys_1232"/>